<organism evidence="3">
    <name type="scientific">Sesamum calycinum</name>
    <dbReference type="NCBI Taxonomy" id="2727403"/>
    <lineage>
        <taxon>Eukaryota</taxon>
        <taxon>Viridiplantae</taxon>
        <taxon>Streptophyta</taxon>
        <taxon>Embryophyta</taxon>
        <taxon>Tracheophyta</taxon>
        <taxon>Spermatophyta</taxon>
        <taxon>Magnoliopsida</taxon>
        <taxon>eudicotyledons</taxon>
        <taxon>Gunneridae</taxon>
        <taxon>Pentapetalae</taxon>
        <taxon>asterids</taxon>
        <taxon>lamiids</taxon>
        <taxon>Lamiales</taxon>
        <taxon>Pedaliaceae</taxon>
        <taxon>Sesamum</taxon>
    </lineage>
</organism>
<protein>
    <submittedName>
        <fullName evidence="3">Pentatricopeptide repeat-containing protein, chloroplastic</fullName>
    </submittedName>
</protein>
<name>A0AAW2PN90_9LAMI</name>
<comment type="similarity">
    <text evidence="1">Belongs to the PPR family. PCMP-H subfamily.</text>
</comment>
<dbReference type="InterPro" id="IPR032867">
    <property type="entry name" value="DYW_dom"/>
</dbReference>
<comment type="caution">
    <text evidence="3">The sequence shown here is derived from an EMBL/GenBank/DDBJ whole genome shotgun (WGS) entry which is preliminary data.</text>
</comment>
<accession>A0AAW2PN90</accession>
<evidence type="ECO:0000313" key="3">
    <source>
        <dbReference type="EMBL" id="KAL0357694.1"/>
    </source>
</evidence>
<gene>
    <name evidence="3" type="ORF">Scaly_1455100</name>
</gene>
<sequence length="142" mass="16067">MAERDLRKAIGCSWITVKSKVHRFIVGDLHHPQTEEIYSKLKELKFSDTHKENALLTEDDVTDTLPERKEQLLVHSERLAIAFGLISTPSNAPIVVFKNLRACKDCHDFAKHVSSVTDEQLLLEILIDSITSSPEGVPGDYW</sequence>
<dbReference type="EMBL" id="JACGWM010000008">
    <property type="protein sequence ID" value="KAL0357694.1"/>
    <property type="molecule type" value="Genomic_DNA"/>
</dbReference>
<evidence type="ECO:0000259" key="2">
    <source>
        <dbReference type="Pfam" id="PF14432"/>
    </source>
</evidence>
<reference evidence="3" key="1">
    <citation type="submission" date="2020-06" db="EMBL/GenBank/DDBJ databases">
        <authorList>
            <person name="Li T."/>
            <person name="Hu X."/>
            <person name="Zhang T."/>
            <person name="Song X."/>
            <person name="Zhang H."/>
            <person name="Dai N."/>
            <person name="Sheng W."/>
            <person name="Hou X."/>
            <person name="Wei L."/>
        </authorList>
    </citation>
    <scope>NUCLEOTIDE SEQUENCE</scope>
    <source>
        <strain evidence="3">KEN8</strain>
        <tissue evidence="3">Leaf</tissue>
    </source>
</reference>
<feature type="domain" description="DYW" evidence="2">
    <location>
        <begin position="59"/>
        <end position="123"/>
    </location>
</feature>
<reference evidence="3" key="2">
    <citation type="journal article" date="2024" name="Plant">
        <title>Genomic evolution and insights into agronomic trait innovations of Sesamum species.</title>
        <authorList>
            <person name="Miao H."/>
            <person name="Wang L."/>
            <person name="Qu L."/>
            <person name="Liu H."/>
            <person name="Sun Y."/>
            <person name="Le M."/>
            <person name="Wang Q."/>
            <person name="Wei S."/>
            <person name="Zheng Y."/>
            <person name="Lin W."/>
            <person name="Duan Y."/>
            <person name="Cao H."/>
            <person name="Xiong S."/>
            <person name="Wang X."/>
            <person name="Wei L."/>
            <person name="Li C."/>
            <person name="Ma Q."/>
            <person name="Ju M."/>
            <person name="Zhao R."/>
            <person name="Li G."/>
            <person name="Mu C."/>
            <person name="Tian Q."/>
            <person name="Mei H."/>
            <person name="Zhang T."/>
            <person name="Gao T."/>
            <person name="Zhang H."/>
        </authorList>
    </citation>
    <scope>NUCLEOTIDE SEQUENCE</scope>
    <source>
        <strain evidence="3">KEN8</strain>
    </source>
</reference>
<dbReference type="Pfam" id="PF14432">
    <property type="entry name" value="DYW_deaminase"/>
    <property type="match status" value="1"/>
</dbReference>
<dbReference type="AlphaFoldDB" id="A0AAW2PN90"/>
<evidence type="ECO:0000256" key="1">
    <source>
        <dbReference type="ARBA" id="ARBA00006643"/>
    </source>
</evidence>
<dbReference type="GO" id="GO:0008270">
    <property type="term" value="F:zinc ion binding"/>
    <property type="evidence" value="ECO:0007669"/>
    <property type="project" value="InterPro"/>
</dbReference>
<proteinExistence type="inferred from homology"/>